<reference evidence="1" key="1">
    <citation type="journal article" date="2005" name="Int. J. Syst. Evol. Microbiol.">
        <title>Methanofollis formosanus sp. nov., isolated from a fish pond.</title>
        <authorList>
            <person name="Wu S.Y."/>
            <person name="Chen S.C."/>
            <person name="Lai M.C."/>
        </authorList>
    </citation>
    <scope>NUCLEOTIDE SEQUENCE</scope>
    <source>
        <strain evidence="1">ML15</strain>
    </source>
</reference>
<name>A0A8G1A0T7_9EURY</name>
<dbReference type="InterPro" id="IPR024079">
    <property type="entry name" value="MetalloPept_cat_dom_sf"/>
</dbReference>
<dbReference type="Pfam" id="PF13688">
    <property type="entry name" value="Reprolysin_5"/>
    <property type="match status" value="1"/>
</dbReference>
<dbReference type="Gene3D" id="3.40.390.10">
    <property type="entry name" value="Collagenase (Catalytic Domain)"/>
    <property type="match status" value="1"/>
</dbReference>
<protein>
    <recommendedName>
        <fullName evidence="3">Peptidase M12B domain-containing protein</fullName>
    </recommendedName>
</protein>
<dbReference type="AlphaFoldDB" id="A0A8G1A0T7"/>
<evidence type="ECO:0008006" key="3">
    <source>
        <dbReference type="Google" id="ProtNLM"/>
    </source>
</evidence>
<dbReference type="KEGG" id="mfk:E2N92_02955"/>
<dbReference type="Proteomes" id="UP000826709">
    <property type="component" value="Chromosome"/>
</dbReference>
<keyword evidence="2" id="KW-1185">Reference proteome</keyword>
<organism evidence="1 2">
    <name type="scientific">Methanofollis formosanus</name>
    <dbReference type="NCBI Taxonomy" id="299308"/>
    <lineage>
        <taxon>Archaea</taxon>
        <taxon>Methanobacteriati</taxon>
        <taxon>Methanobacteriota</taxon>
        <taxon>Stenosarchaea group</taxon>
        <taxon>Methanomicrobia</taxon>
        <taxon>Methanomicrobiales</taxon>
        <taxon>Methanomicrobiaceae</taxon>
        <taxon>Methanofollis</taxon>
    </lineage>
</organism>
<proteinExistence type="predicted"/>
<sequence>MVMYEVRPCKTYAMPEETIRKELPNMERTRQWYSSTLFTSLLLVCMVLAPVSAERLDLEQNKSLENDLRFEFEGCTYVIPCQESSSDLTADTIEHPEELLIPTNVQKYDLVTFDHTTLNKKVRSILPLRINGTTYDTTLARMNFEQIDDGIDSYEGTIQGMKNSNVLITISDDAIIGSVTLGDETFWIIPVEPHTRTEEKKSPLHIIYSSKDVKDSEPVMIDEGPLPAPSGVLSSTAVREILDKQKTTDRDQIATVNILLATDNGFYNFAGTNWKVTAQDIIATANQHFGRDDIKVSLCVAKYDDSKRYDLSNDQRKTTYPLQMFKDHFPPTYLNDNSADIALYLGGYDKNDGIQGLAWGFRAEHIDYRRYAWAQMVKDDAFYTGSQHGRRCISIHELGHIFDANHENTGGDNQAYSWWDLGLYHRTVMWSNFVEGANTYEFSSDNYHGDATHDNAKSIQAAKLEVKDYAQIRC</sequence>
<dbReference type="EMBL" id="CP037968">
    <property type="protein sequence ID" value="QYZ78460.1"/>
    <property type="molecule type" value="Genomic_DNA"/>
</dbReference>
<dbReference type="SUPFAM" id="SSF55486">
    <property type="entry name" value="Metalloproteases ('zincins'), catalytic domain"/>
    <property type="match status" value="1"/>
</dbReference>
<evidence type="ECO:0000313" key="2">
    <source>
        <dbReference type="Proteomes" id="UP000826709"/>
    </source>
</evidence>
<evidence type="ECO:0000313" key="1">
    <source>
        <dbReference type="EMBL" id="QYZ78460.1"/>
    </source>
</evidence>
<reference evidence="1" key="2">
    <citation type="submission" date="2019-03" db="EMBL/GenBank/DDBJ databases">
        <authorList>
            <person name="Chen S.-C."/>
            <person name="Wu S.-Y."/>
            <person name="Lai M.-C."/>
        </authorList>
    </citation>
    <scope>NUCLEOTIDE SEQUENCE</scope>
    <source>
        <strain evidence="1">ML15</strain>
    </source>
</reference>
<accession>A0A8G1A0T7</accession>
<dbReference type="GO" id="GO:0008237">
    <property type="term" value="F:metallopeptidase activity"/>
    <property type="evidence" value="ECO:0007669"/>
    <property type="project" value="InterPro"/>
</dbReference>
<gene>
    <name evidence="1" type="ORF">E2N92_02955</name>
</gene>